<dbReference type="Proteomes" id="UP000228886">
    <property type="component" value="Unassembled WGS sequence"/>
</dbReference>
<comment type="caution">
    <text evidence="3">The sequence shown here is derived from an EMBL/GenBank/DDBJ whole genome shotgun (WGS) entry which is preliminary data.</text>
</comment>
<name>A0A2M7E8T1_9BACT</name>
<dbReference type="EMBL" id="PETL01000191">
    <property type="protein sequence ID" value="PIV64108.1"/>
    <property type="molecule type" value="Genomic_DNA"/>
</dbReference>
<dbReference type="NCBIfam" id="TIGR00082">
    <property type="entry name" value="rbfA"/>
    <property type="match status" value="1"/>
</dbReference>
<dbReference type="PROSITE" id="PS01319">
    <property type="entry name" value="RBFA"/>
    <property type="match status" value="1"/>
</dbReference>
<reference evidence="4" key="1">
    <citation type="submission" date="2017-09" db="EMBL/GenBank/DDBJ databases">
        <title>Depth-based differentiation of microbial function through sediment-hosted aquifers and enrichment of novel symbionts in the deep terrestrial subsurface.</title>
        <authorList>
            <person name="Probst A.J."/>
            <person name="Ladd B."/>
            <person name="Jarett J.K."/>
            <person name="Geller-Mcgrath D.E."/>
            <person name="Sieber C.M.K."/>
            <person name="Emerson J.B."/>
            <person name="Anantharaman K."/>
            <person name="Thomas B.C."/>
            <person name="Malmstrom R."/>
            <person name="Stieglmeier M."/>
            <person name="Klingl A."/>
            <person name="Woyke T."/>
            <person name="Ryan C.M."/>
            <person name="Banfield J.F."/>
        </authorList>
    </citation>
    <scope>NUCLEOTIDE SEQUENCE [LARGE SCALE GENOMIC DNA]</scope>
</reference>
<sequence length="114" mass="13192">MAYQRAERVGKVIQHNLSEILQSELDDPRISLVSITRVEVSKDLSYARIFITGRSKDSSEKGLQSLINAKRIIRKRLAGVLRLRKVPEIIFKLDKELEEAQRIDELFEKIKTSK</sequence>
<comment type="subunit">
    <text evidence="2">Monomer. Binds 30S ribosomal subunits, but not 50S ribosomal subunits or 70S ribosomes.</text>
</comment>
<organism evidence="3 4">
    <name type="scientific">bacterium (Candidatus Ratteibacteria) CG01_land_8_20_14_3_00_40_19</name>
    <dbReference type="NCBI Taxonomy" id="2014290"/>
    <lineage>
        <taxon>Bacteria</taxon>
        <taxon>Candidatus Ratteibacteria</taxon>
    </lineage>
</organism>
<dbReference type="Gene3D" id="3.30.300.20">
    <property type="match status" value="1"/>
</dbReference>
<evidence type="ECO:0000313" key="3">
    <source>
        <dbReference type="EMBL" id="PIV64108.1"/>
    </source>
</evidence>
<evidence type="ECO:0000313" key="4">
    <source>
        <dbReference type="Proteomes" id="UP000228886"/>
    </source>
</evidence>
<dbReference type="GO" id="GO:0043024">
    <property type="term" value="F:ribosomal small subunit binding"/>
    <property type="evidence" value="ECO:0007669"/>
    <property type="project" value="TreeGrafter"/>
</dbReference>
<dbReference type="AlphaFoldDB" id="A0A2M7E8T1"/>
<dbReference type="PANTHER" id="PTHR33515">
    <property type="entry name" value="RIBOSOME-BINDING FACTOR A, CHLOROPLASTIC-RELATED"/>
    <property type="match status" value="1"/>
</dbReference>
<dbReference type="InterPro" id="IPR023799">
    <property type="entry name" value="RbfA_dom_sf"/>
</dbReference>
<dbReference type="GO" id="GO:0005829">
    <property type="term" value="C:cytosol"/>
    <property type="evidence" value="ECO:0007669"/>
    <property type="project" value="TreeGrafter"/>
</dbReference>
<comment type="subcellular location">
    <subcellularLocation>
        <location evidence="2">Cytoplasm</location>
    </subcellularLocation>
</comment>
<gene>
    <name evidence="2 3" type="primary">rbfA</name>
    <name evidence="3" type="ORF">COS11_03895</name>
</gene>
<keyword evidence="2" id="KW-0963">Cytoplasm</keyword>
<dbReference type="PANTHER" id="PTHR33515:SF1">
    <property type="entry name" value="RIBOSOME-BINDING FACTOR A, CHLOROPLASTIC-RELATED"/>
    <property type="match status" value="1"/>
</dbReference>
<evidence type="ECO:0000256" key="2">
    <source>
        <dbReference type="HAMAP-Rule" id="MF_00003"/>
    </source>
</evidence>
<dbReference type="InterPro" id="IPR020053">
    <property type="entry name" value="Ribosome-bd_factorA_CS"/>
</dbReference>
<protein>
    <recommendedName>
        <fullName evidence="2">Ribosome-binding factor A</fullName>
    </recommendedName>
</protein>
<comment type="similarity">
    <text evidence="2">Belongs to the RbfA family.</text>
</comment>
<comment type="function">
    <text evidence="2">One of several proteins that assist in the late maturation steps of the functional core of the 30S ribosomal subunit. Associates with free 30S ribosomal subunits (but not with 30S subunits that are part of 70S ribosomes or polysomes). Required for efficient processing of 16S rRNA. May interact with the 5'-terminal helix region of 16S rRNA.</text>
</comment>
<dbReference type="GO" id="GO:0030490">
    <property type="term" value="P:maturation of SSU-rRNA"/>
    <property type="evidence" value="ECO:0007669"/>
    <property type="project" value="UniProtKB-UniRule"/>
</dbReference>
<evidence type="ECO:0000256" key="1">
    <source>
        <dbReference type="ARBA" id="ARBA00022517"/>
    </source>
</evidence>
<dbReference type="Pfam" id="PF02033">
    <property type="entry name" value="RBFA"/>
    <property type="match status" value="1"/>
</dbReference>
<dbReference type="HAMAP" id="MF_00003">
    <property type="entry name" value="RbfA"/>
    <property type="match status" value="1"/>
</dbReference>
<keyword evidence="1 2" id="KW-0690">Ribosome biogenesis</keyword>
<dbReference type="SUPFAM" id="SSF89919">
    <property type="entry name" value="Ribosome-binding factor A, RbfA"/>
    <property type="match status" value="1"/>
</dbReference>
<dbReference type="InterPro" id="IPR015946">
    <property type="entry name" value="KH_dom-like_a/b"/>
</dbReference>
<accession>A0A2M7E8T1</accession>
<proteinExistence type="inferred from homology"/>
<dbReference type="InterPro" id="IPR000238">
    <property type="entry name" value="RbfA"/>
</dbReference>